<dbReference type="RefSeq" id="WP_143690150.1">
    <property type="nucleotide sequence ID" value="NZ_FTNT01000001.1"/>
</dbReference>
<dbReference type="EMBL" id="FTNT01000001">
    <property type="protein sequence ID" value="SIR65276.1"/>
    <property type="molecule type" value="Genomic_DNA"/>
</dbReference>
<evidence type="ECO:0000313" key="2">
    <source>
        <dbReference type="Proteomes" id="UP000186218"/>
    </source>
</evidence>
<accession>A0A1N7CNS3</accession>
<organism evidence="1 2">
    <name type="scientific">Williamsia sterculiae</name>
    <dbReference type="NCBI Taxonomy" id="1344003"/>
    <lineage>
        <taxon>Bacteria</taxon>
        <taxon>Bacillati</taxon>
        <taxon>Actinomycetota</taxon>
        <taxon>Actinomycetes</taxon>
        <taxon>Mycobacteriales</taxon>
        <taxon>Nocardiaceae</taxon>
        <taxon>Williamsia</taxon>
    </lineage>
</organism>
<dbReference type="Proteomes" id="UP000186218">
    <property type="component" value="Unassembled WGS sequence"/>
</dbReference>
<dbReference type="STRING" id="1344003.SAMN05445060_0260"/>
<sequence length="106" mass="10915">MTACLLSACGSDDRGSAREQAPAGRSTVADAEKSVTDSCVAAVRAQLADDQARLGNVSVFPLDDTTWVIDGQVPGLGGQRRFGCTATSSGADEWQIDVAFFDSTGG</sequence>
<gene>
    <name evidence="1" type="ORF">SAMN05445060_0260</name>
</gene>
<evidence type="ECO:0000313" key="1">
    <source>
        <dbReference type="EMBL" id="SIR65276.1"/>
    </source>
</evidence>
<keyword evidence="2" id="KW-1185">Reference proteome</keyword>
<protein>
    <submittedName>
        <fullName evidence="1">Uncharacterized protein</fullName>
    </submittedName>
</protein>
<dbReference type="AlphaFoldDB" id="A0A1N7CNS3"/>
<reference evidence="1 2" key="1">
    <citation type="submission" date="2017-01" db="EMBL/GenBank/DDBJ databases">
        <authorList>
            <person name="Mah S.A."/>
            <person name="Swanson W.J."/>
            <person name="Moy G.W."/>
            <person name="Vacquier V.D."/>
        </authorList>
    </citation>
    <scope>NUCLEOTIDE SEQUENCE [LARGE SCALE GENOMIC DNA]</scope>
    <source>
        <strain evidence="1 2">CPCC 203464</strain>
    </source>
</reference>
<name>A0A1N7CNS3_9NOCA</name>
<proteinExistence type="predicted"/>